<comment type="catalytic activity">
    <reaction evidence="1">
        <text>O-phospho-L-threonyl-[protein] + H2O = L-threonyl-[protein] + phosphate</text>
        <dbReference type="Rhea" id="RHEA:47004"/>
        <dbReference type="Rhea" id="RHEA-COMP:11060"/>
        <dbReference type="Rhea" id="RHEA-COMP:11605"/>
        <dbReference type="ChEBI" id="CHEBI:15377"/>
        <dbReference type="ChEBI" id="CHEBI:30013"/>
        <dbReference type="ChEBI" id="CHEBI:43474"/>
        <dbReference type="ChEBI" id="CHEBI:61977"/>
        <dbReference type="EC" id="3.1.3.16"/>
    </reaction>
</comment>
<dbReference type="InterPro" id="IPR036457">
    <property type="entry name" value="PPM-type-like_dom_sf"/>
</dbReference>
<dbReference type="GO" id="GO:0004722">
    <property type="term" value="F:protein serine/threonine phosphatase activity"/>
    <property type="evidence" value="ECO:0007669"/>
    <property type="project" value="UniProtKB-EC"/>
</dbReference>
<keyword evidence="1" id="KW-0378">Hydrolase</keyword>
<comment type="catalytic activity">
    <reaction evidence="1">
        <text>O-phospho-L-seryl-[protein] + H2O = L-seryl-[protein] + phosphate</text>
        <dbReference type="Rhea" id="RHEA:20629"/>
        <dbReference type="Rhea" id="RHEA-COMP:9863"/>
        <dbReference type="Rhea" id="RHEA-COMP:11604"/>
        <dbReference type="ChEBI" id="CHEBI:15377"/>
        <dbReference type="ChEBI" id="CHEBI:29999"/>
        <dbReference type="ChEBI" id="CHEBI:43474"/>
        <dbReference type="ChEBI" id="CHEBI:83421"/>
        <dbReference type="EC" id="3.1.3.16"/>
    </reaction>
</comment>
<organism evidence="3 4">
    <name type="scientific">Carnegiea gigantea</name>
    <dbReference type="NCBI Taxonomy" id="171969"/>
    <lineage>
        <taxon>Eukaryota</taxon>
        <taxon>Viridiplantae</taxon>
        <taxon>Streptophyta</taxon>
        <taxon>Embryophyta</taxon>
        <taxon>Tracheophyta</taxon>
        <taxon>Spermatophyta</taxon>
        <taxon>Magnoliopsida</taxon>
        <taxon>eudicotyledons</taxon>
        <taxon>Gunneridae</taxon>
        <taxon>Pentapetalae</taxon>
        <taxon>Caryophyllales</taxon>
        <taxon>Cactineae</taxon>
        <taxon>Cactaceae</taxon>
        <taxon>Cactoideae</taxon>
        <taxon>Echinocereeae</taxon>
        <taxon>Carnegiea</taxon>
    </lineage>
</organism>
<feature type="domain" description="PPM-type phosphatase" evidence="2">
    <location>
        <begin position="1"/>
        <end position="218"/>
    </location>
</feature>
<dbReference type="PANTHER" id="PTHR12320:SF1">
    <property type="entry name" value="PROTEIN PHOSPHATASE PTC7 HOMOLOG"/>
    <property type="match status" value="1"/>
</dbReference>
<keyword evidence="1" id="KW-0464">Manganese</keyword>
<comment type="cofactor">
    <cofactor evidence="1">
        <name>Mn(2+)</name>
        <dbReference type="ChEBI" id="CHEBI:29035"/>
    </cofactor>
</comment>
<name>A0A9Q1GTP5_9CARY</name>
<dbReference type="OrthoDB" id="60843at2759"/>
<dbReference type="GO" id="GO:0046872">
    <property type="term" value="F:metal ion binding"/>
    <property type="evidence" value="ECO:0007669"/>
    <property type="project" value="UniProtKB-UniRule"/>
</dbReference>
<dbReference type="InterPro" id="IPR039123">
    <property type="entry name" value="PPTC7"/>
</dbReference>
<gene>
    <name evidence="3" type="ORF">Cgig2_025982</name>
</gene>
<dbReference type="SUPFAM" id="SSF81606">
    <property type="entry name" value="PP2C-like"/>
    <property type="match status" value="1"/>
</dbReference>
<dbReference type="EC" id="3.1.3.16" evidence="1"/>
<accession>A0A9Q1GTP5</accession>
<dbReference type="AlphaFoldDB" id="A0A9Q1GTP5"/>
<proteinExistence type="inferred from homology"/>
<dbReference type="InterPro" id="IPR001932">
    <property type="entry name" value="PPM-type_phosphatase-like_dom"/>
</dbReference>
<dbReference type="PROSITE" id="PS51746">
    <property type="entry name" value="PPM_2"/>
    <property type="match status" value="1"/>
</dbReference>
<keyword evidence="1" id="KW-0479">Metal-binding</keyword>
<dbReference type="PANTHER" id="PTHR12320">
    <property type="entry name" value="PROTEIN PHOSPHATASE 2C"/>
    <property type="match status" value="1"/>
</dbReference>
<reference evidence="3" key="1">
    <citation type="submission" date="2022-04" db="EMBL/GenBank/DDBJ databases">
        <title>Carnegiea gigantea Genome sequencing and assembly v2.</title>
        <authorList>
            <person name="Copetti D."/>
            <person name="Sanderson M.J."/>
            <person name="Burquez A."/>
            <person name="Wojciechowski M.F."/>
        </authorList>
    </citation>
    <scope>NUCLEOTIDE SEQUENCE</scope>
    <source>
        <strain evidence="3">SGP5-SGP5p</strain>
        <tissue evidence="3">Aerial part</tissue>
    </source>
</reference>
<evidence type="ECO:0000256" key="1">
    <source>
        <dbReference type="RuleBase" id="RU366020"/>
    </source>
</evidence>
<dbReference type="EMBL" id="JAKOGI010001504">
    <property type="protein sequence ID" value="KAJ8425277.1"/>
    <property type="molecule type" value="Genomic_DNA"/>
</dbReference>
<dbReference type="Proteomes" id="UP001153076">
    <property type="component" value="Unassembled WGS sequence"/>
</dbReference>
<evidence type="ECO:0000313" key="3">
    <source>
        <dbReference type="EMBL" id="KAJ8425277.1"/>
    </source>
</evidence>
<sequence>MVMAVNIARQGQELVAMEESSREGFEGVRLILIDEATDGGKYAQELMRNCEKLAQNSQGAGLTDIKEVLQQIAATTESSGSARVLIAHFAHQALHVANIGDTGFLIIRNGVIFKKSSPMVHEFNFPYAIGSGIDLLEAVEEYHFEVEDGDVIIAATDGLFDNIYEQEVASIVSKSVGAGMEPKQTTALGPTATKRSRHTRRWSCKGVIRSQEKLMVAG</sequence>
<evidence type="ECO:0000313" key="4">
    <source>
        <dbReference type="Proteomes" id="UP001153076"/>
    </source>
</evidence>
<evidence type="ECO:0000259" key="2">
    <source>
        <dbReference type="PROSITE" id="PS51746"/>
    </source>
</evidence>
<comment type="cofactor">
    <cofactor evidence="1">
        <name>Mg(2+)</name>
        <dbReference type="ChEBI" id="CHEBI:18420"/>
    </cofactor>
</comment>
<keyword evidence="4" id="KW-1185">Reference proteome</keyword>
<protein>
    <recommendedName>
        <fullName evidence="1">Protein phosphatase</fullName>
        <ecNumber evidence="1">3.1.3.16</ecNumber>
    </recommendedName>
</protein>
<dbReference type="GO" id="GO:0009507">
    <property type="term" value="C:chloroplast"/>
    <property type="evidence" value="ECO:0007669"/>
    <property type="project" value="TreeGrafter"/>
</dbReference>
<dbReference type="Gene3D" id="3.60.40.10">
    <property type="entry name" value="PPM-type phosphatase domain"/>
    <property type="match status" value="1"/>
</dbReference>
<comment type="similarity">
    <text evidence="1">Belongs to the PP2C family.</text>
</comment>
<keyword evidence="1" id="KW-0904">Protein phosphatase</keyword>
<keyword evidence="1" id="KW-0460">Magnesium</keyword>
<comment type="caution">
    <text evidence="3">The sequence shown here is derived from an EMBL/GenBank/DDBJ whole genome shotgun (WGS) entry which is preliminary data.</text>
</comment>